<evidence type="ECO:0000313" key="7">
    <source>
        <dbReference type="EMBL" id="GEP60741.1"/>
    </source>
</evidence>
<dbReference type="Proteomes" id="UP000321058">
    <property type="component" value="Unassembled WGS sequence"/>
</dbReference>
<dbReference type="InterPro" id="IPR017896">
    <property type="entry name" value="4Fe4S_Fe-S-bd"/>
</dbReference>
<dbReference type="GO" id="GO:0005886">
    <property type="term" value="C:plasma membrane"/>
    <property type="evidence" value="ECO:0007669"/>
    <property type="project" value="TreeGrafter"/>
</dbReference>
<dbReference type="Pfam" id="PF13183">
    <property type="entry name" value="Fer4_8"/>
    <property type="match status" value="1"/>
</dbReference>
<dbReference type="AlphaFoldDB" id="A0A512NP53"/>
<dbReference type="SUPFAM" id="SSF46548">
    <property type="entry name" value="alpha-helical ferredoxin"/>
    <property type="match status" value="1"/>
</dbReference>
<comment type="caution">
    <text evidence="7">The sequence shown here is derived from an EMBL/GenBank/DDBJ whole genome shotgun (WGS) entry which is preliminary data.</text>
</comment>
<dbReference type="GO" id="GO:0051539">
    <property type="term" value="F:4 iron, 4 sulfur cluster binding"/>
    <property type="evidence" value="ECO:0007669"/>
    <property type="project" value="UniProtKB-KW"/>
</dbReference>
<evidence type="ECO:0000313" key="8">
    <source>
        <dbReference type="Proteomes" id="UP000321058"/>
    </source>
</evidence>
<dbReference type="RefSeq" id="WP_147156076.1">
    <property type="nucleotide sequence ID" value="NZ_BKAJ01000179.1"/>
</dbReference>
<keyword evidence="2" id="KW-0479">Metal-binding</keyword>
<keyword evidence="4" id="KW-0408">Iron</keyword>
<dbReference type="PROSITE" id="PS51379">
    <property type="entry name" value="4FE4S_FER_2"/>
    <property type="match status" value="1"/>
</dbReference>
<accession>A0A512NP53</accession>
<dbReference type="PROSITE" id="PS00198">
    <property type="entry name" value="4FE4S_FER_1"/>
    <property type="match status" value="1"/>
</dbReference>
<evidence type="ECO:0000259" key="6">
    <source>
        <dbReference type="PROSITE" id="PS51379"/>
    </source>
</evidence>
<reference evidence="7 8" key="1">
    <citation type="submission" date="2019-07" db="EMBL/GenBank/DDBJ databases">
        <title>Whole genome shotgun sequence of Reyranella soli NBRC 108950.</title>
        <authorList>
            <person name="Hosoyama A."/>
            <person name="Uohara A."/>
            <person name="Ohji S."/>
            <person name="Ichikawa N."/>
        </authorList>
    </citation>
    <scope>NUCLEOTIDE SEQUENCE [LARGE SCALE GENOMIC DNA]</scope>
    <source>
        <strain evidence="7 8">NBRC 108950</strain>
    </source>
</reference>
<dbReference type="InterPro" id="IPR017900">
    <property type="entry name" value="4Fe4S_Fe_S_CS"/>
</dbReference>
<evidence type="ECO:0000256" key="2">
    <source>
        <dbReference type="ARBA" id="ARBA00022723"/>
    </source>
</evidence>
<dbReference type="PANTHER" id="PTHR43255">
    <property type="entry name" value="IRON-SULFUR-BINDING OXIDOREDUCTASE FADF-RELATED-RELATED"/>
    <property type="match status" value="1"/>
</dbReference>
<proteinExistence type="predicted"/>
<name>A0A512NP53_9HYPH</name>
<dbReference type="Pfam" id="PF02754">
    <property type="entry name" value="CCG"/>
    <property type="match status" value="2"/>
</dbReference>
<dbReference type="OrthoDB" id="9800445at2"/>
<dbReference type="InterPro" id="IPR009051">
    <property type="entry name" value="Helical_ferredxn"/>
</dbReference>
<organism evidence="7 8">
    <name type="scientific">Reyranella soli</name>
    <dbReference type="NCBI Taxonomy" id="1230389"/>
    <lineage>
        <taxon>Bacteria</taxon>
        <taxon>Pseudomonadati</taxon>
        <taxon>Pseudomonadota</taxon>
        <taxon>Alphaproteobacteria</taxon>
        <taxon>Hyphomicrobiales</taxon>
        <taxon>Reyranellaceae</taxon>
        <taxon>Reyranella</taxon>
    </lineage>
</organism>
<dbReference type="InterPro" id="IPR051460">
    <property type="entry name" value="HdrC_iron-sulfur_subunit"/>
</dbReference>
<dbReference type="PANTHER" id="PTHR43255:SF1">
    <property type="entry name" value="IRON-SULFUR-BINDING OXIDOREDUCTASE FADF-RELATED"/>
    <property type="match status" value="1"/>
</dbReference>
<keyword evidence="3" id="KW-0560">Oxidoreductase</keyword>
<dbReference type="InterPro" id="IPR004017">
    <property type="entry name" value="Cys_rich_dom"/>
</dbReference>
<dbReference type="GO" id="GO:0016491">
    <property type="term" value="F:oxidoreductase activity"/>
    <property type="evidence" value="ECO:0007669"/>
    <property type="project" value="UniProtKB-KW"/>
</dbReference>
<dbReference type="Gene3D" id="1.10.1060.10">
    <property type="entry name" value="Alpha-helical ferredoxin"/>
    <property type="match status" value="1"/>
</dbReference>
<protein>
    <recommendedName>
        <fullName evidence="6">4Fe-4S ferredoxin-type domain-containing protein</fullName>
    </recommendedName>
</protein>
<sequence length="447" mass="48443">MSAYAERLEALAADAADRCTTCGKCFEACPTAREIGLDAGAAKDRVGELLALTRGEAPADELQQWLGACDGSARCTEACPEDINVRQWVTIAKMKAVEATRPREIGAANAANRFRHMAQAVRLLASMQLPSETLKKILAPAERRTADVLFYTGCNVLRTPHIVLNVMDILDALELDFDVVGGTAHCCGVYQFQEADLPTYERMGHRTFKRFGQSGAGRVLTWCPTCTKNFDELEKDVEEPSFDLGHVSEFLAANLDALKARFVADQPKRRVVIHEHLGIGATVASIRKLLAAVPNLELLELPQDSGFSYACGGQAAKFKEREQAIHRGLAEGAVAAGADTIVTMYHSCHRALAGAEAVYPQLKVVNFTDVLAEALGRGGHPDYYRLYKQGGAMDEAVTAARRFLQDNGVRVDESSVASLTADIFNETGLAGSREAFAKAFTELAKTT</sequence>
<evidence type="ECO:0000256" key="4">
    <source>
        <dbReference type="ARBA" id="ARBA00023004"/>
    </source>
</evidence>
<feature type="domain" description="4Fe-4S ferredoxin-type" evidence="6">
    <location>
        <begin position="9"/>
        <end position="40"/>
    </location>
</feature>
<evidence type="ECO:0000256" key="3">
    <source>
        <dbReference type="ARBA" id="ARBA00023002"/>
    </source>
</evidence>
<keyword evidence="1" id="KW-0004">4Fe-4S</keyword>
<dbReference type="EMBL" id="BKAJ01000179">
    <property type="protein sequence ID" value="GEP60741.1"/>
    <property type="molecule type" value="Genomic_DNA"/>
</dbReference>
<keyword evidence="5" id="KW-0411">Iron-sulfur</keyword>
<keyword evidence="8" id="KW-1185">Reference proteome</keyword>
<gene>
    <name evidence="7" type="ORF">RSO01_79070</name>
</gene>
<dbReference type="GO" id="GO:0046872">
    <property type="term" value="F:metal ion binding"/>
    <property type="evidence" value="ECO:0007669"/>
    <property type="project" value="UniProtKB-KW"/>
</dbReference>
<evidence type="ECO:0000256" key="5">
    <source>
        <dbReference type="ARBA" id="ARBA00023014"/>
    </source>
</evidence>
<evidence type="ECO:0000256" key="1">
    <source>
        <dbReference type="ARBA" id="ARBA00022485"/>
    </source>
</evidence>